<dbReference type="PANTHER" id="PTHR46709:SF7">
    <property type="entry name" value="G-PROTEIN COUPLED RECEPTORS FAMILY 1 PROFILE DOMAIN-CONTAINING PROTEIN"/>
    <property type="match status" value="1"/>
</dbReference>
<dbReference type="EMBL" id="KN731678">
    <property type="protein sequence ID" value="KIH59706.1"/>
    <property type="molecule type" value="Genomic_DNA"/>
</dbReference>
<dbReference type="PANTHER" id="PTHR46709">
    <property type="entry name" value="PROTEIN CBG23488-RELATED"/>
    <property type="match status" value="1"/>
</dbReference>
<organism evidence="2 3">
    <name type="scientific">Ancylostoma duodenale</name>
    <dbReference type="NCBI Taxonomy" id="51022"/>
    <lineage>
        <taxon>Eukaryota</taxon>
        <taxon>Metazoa</taxon>
        <taxon>Ecdysozoa</taxon>
        <taxon>Nematoda</taxon>
        <taxon>Chromadorea</taxon>
        <taxon>Rhabditida</taxon>
        <taxon>Rhabditina</taxon>
        <taxon>Rhabditomorpha</taxon>
        <taxon>Strongyloidea</taxon>
        <taxon>Ancylostomatidae</taxon>
        <taxon>Ancylostomatinae</taxon>
        <taxon>Ancylostoma</taxon>
    </lineage>
</organism>
<accession>A0A0C2GRW4</accession>
<evidence type="ECO:0000313" key="2">
    <source>
        <dbReference type="EMBL" id="KIH59706.1"/>
    </source>
</evidence>
<keyword evidence="1" id="KW-0472">Membrane</keyword>
<proteinExistence type="predicted"/>
<dbReference type="OrthoDB" id="5797421at2759"/>
<sequence>MHVSDEQPAVVIITIWEYLDSDSLFQKYLPFYVLSVDTLSLLTIVASCLRLPIYVTCQPLLRKEMIQFVFDTLSLLTIVASCLRLPIYVTCQPLLRKEMIQFVCEFSTKL</sequence>
<feature type="transmembrane region" description="Helical" evidence="1">
    <location>
        <begin position="65"/>
        <end position="89"/>
    </location>
</feature>
<keyword evidence="3" id="KW-1185">Reference proteome</keyword>
<feature type="transmembrane region" description="Helical" evidence="1">
    <location>
        <begin position="29"/>
        <end position="53"/>
    </location>
</feature>
<keyword evidence="1" id="KW-0812">Transmembrane</keyword>
<evidence type="ECO:0000313" key="3">
    <source>
        <dbReference type="Proteomes" id="UP000054047"/>
    </source>
</evidence>
<protein>
    <submittedName>
        <fullName evidence="2">Uncharacterized protein</fullName>
    </submittedName>
</protein>
<name>A0A0C2GRW4_9BILA</name>
<keyword evidence="1" id="KW-1133">Transmembrane helix</keyword>
<reference evidence="2 3" key="1">
    <citation type="submission" date="2013-12" db="EMBL/GenBank/DDBJ databases">
        <title>Draft genome of the parsitic nematode Ancylostoma duodenale.</title>
        <authorList>
            <person name="Mitreva M."/>
        </authorList>
    </citation>
    <scope>NUCLEOTIDE SEQUENCE [LARGE SCALE GENOMIC DNA]</scope>
    <source>
        <strain evidence="2 3">Zhejiang</strain>
    </source>
</reference>
<dbReference type="AlphaFoldDB" id="A0A0C2GRW4"/>
<evidence type="ECO:0000256" key="1">
    <source>
        <dbReference type="SAM" id="Phobius"/>
    </source>
</evidence>
<dbReference type="Proteomes" id="UP000054047">
    <property type="component" value="Unassembled WGS sequence"/>
</dbReference>
<gene>
    <name evidence="2" type="ORF">ANCDUO_10052</name>
</gene>